<proteinExistence type="predicted"/>
<name>A0A837AFH5_GLAPU</name>
<dbReference type="InterPro" id="IPR036515">
    <property type="entry name" value="Transposase_17_sf"/>
</dbReference>
<dbReference type="SUPFAM" id="SSF143422">
    <property type="entry name" value="Transposase IS200-like"/>
    <property type="match status" value="1"/>
</dbReference>
<dbReference type="InterPro" id="IPR002686">
    <property type="entry name" value="Transposase_17"/>
</dbReference>
<sequence length="168" mass="20626">MNSMNKPQRKIIHLQKYDYSQNGFYFITVCINNKLCLLGDIYENKTILNDAGKMIEYWYKEIEKHFSYVYCLDYVIMPNHIHFILNIENSENDKSPSLFSIIQWFKTMTTNHYIRNVKENNWAYFNKRLRQRSYYEHIIRNEKSYIEICEYIQNNPLNWQLDKLFSTK</sequence>
<evidence type="ECO:0000313" key="3">
    <source>
        <dbReference type="Proteomes" id="UP000027441"/>
    </source>
</evidence>
<dbReference type="Gene3D" id="3.30.70.1290">
    <property type="entry name" value="Transposase IS200-like"/>
    <property type="match status" value="1"/>
</dbReference>
<evidence type="ECO:0000259" key="1">
    <source>
        <dbReference type="SMART" id="SM01321"/>
    </source>
</evidence>
<gene>
    <name evidence="2" type="ORF">HPS9_03035</name>
</gene>
<dbReference type="SMART" id="SM01321">
    <property type="entry name" value="Y1_Tnp"/>
    <property type="match status" value="1"/>
</dbReference>
<evidence type="ECO:0000313" key="2">
    <source>
        <dbReference type="EMBL" id="KDB46997.1"/>
    </source>
</evidence>
<dbReference type="Pfam" id="PF01797">
    <property type="entry name" value="Y1_Tnp"/>
    <property type="match status" value="1"/>
</dbReference>
<dbReference type="PANTHER" id="PTHR36966:SF1">
    <property type="entry name" value="REP-ASSOCIATED TYROSINE TRANSPOSASE"/>
    <property type="match status" value="1"/>
</dbReference>
<dbReference type="GO" id="GO:0006313">
    <property type="term" value="P:DNA transposition"/>
    <property type="evidence" value="ECO:0007669"/>
    <property type="project" value="InterPro"/>
</dbReference>
<organism evidence="2 3">
    <name type="scientific">Glaesserella parasuis HPS9</name>
    <dbReference type="NCBI Taxonomy" id="1450513"/>
    <lineage>
        <taxon>Bacteria</taxon>
        <taxon>Pseudomonadati</taxon>
        <taxon>Pseudomonadota</taxon>
        <taxon>Gammaproteobacteria</taxon>
        <taxon>Pasteurellales</taxon>
        <taxon>Pasteurellaceae</taxon>
        <taxon>Glaesserella</taxon>
    </lineage>
</organism>
<dbReference type="Proteomes" id="UP000027441">
    <property type="component" value="Unassembled WGS sequence"/>
</dbReference>
<dbReference type="InterPro" id="IPR052715">
    <property type="entry name" value="RAYT_transposase"/>
</dbReference>
<dbReference type="AlphaFoldDB" id="A0A837AFH5"/>
<dbReference type="EMBL" id="JDSN01000026">
    <property type="protein sequence ID" value="KDB46997.1"/>
    <property type="molecule type" value="Genomic_DNA"/>
</dbReference>
<dbReference type="PANTHER" id="PTHR36966">
    <property type="entry name" value="REP-ASSOCIATED TYROSINE TRANSPOSASE"/>
    <property type="match status" value="1"/>
</dbReference>
<protein>
    <submittedName>
        <fullName evidence="2">Transposase</fullName>
    </submittedName>
</protein>
<comment type="caution">
    <text evidence="2">The sequence shown here is derived from an EMBL/GenBank/DDBJ whole genome shotgun (WGS) entry which is preliminary data.</text>
</comment>
<accession>A0A837AFH5</accession>
<reference evidence="2 3" key="1">
    <citation type="submission" date="2014-02" db="EMBL/GenBank/DDBJ databases">
        <title>Comparative genomics of Haemophilus parasuis isolated from pig lungs.</title>
        <authorList>
            <person name="Kittichotirat W."/>
            <person name="Bumgarner R.E."/>
            <person name="Lawrence P."/>
        </authorList>
    </citation>
    <scope>NUCLEOTIDE SEQUENCE [LARGE SCALE GENOMIC DNA]</scope>
    <source>
        <strain evidence="2 3">HPS9</strain>
    </source>
</reference>
<dbReference type="GO" id="GO:0043565">
    <property type="term" value="F:sequence-specific DNA binding"/>
    <property type="evidence" value="ECO:0007669"/>
    <property type="project" value="TreeGrafter"/>
</dbReference>
<dbReference type="GO" id="GO:0004803">
    <property type="term" value="F:transposase activity"/>
    <property type="evidence" value="ECO:0007669"/>
    <property type="project" value="InterPro"/>
</dbReference>
<feature type="domain" description="Transposase IS200-like" evidence="1">
    <location>
        <begin position="20"/>
        <end position="155"/>
    </location>
</feature>